<organism evidence="1 2">
    <name type="scientific">Scutellospora calospora</name>
    <dbReference type="NCBI Taxonomy" id="85575"/>
    <lineage>
        <taxon>Eukaryota</taxon>
        <taxon>Fungi</taxon>
        <taxon>Fungi incertae sedis</taxon>
        <taxon>Mucoromycota</taxon>
        <taxon>Glomeromycotina</taxon>
        <taxon>Glomeromycetes</taxon>
        <taxon>Diversisporales</taxon>
        <taxon>Gigasporaceae</taxon>
        <taxon>Scutellospora</taxon>
    </lineage>
</organism>
<accession>A0ACA9JTY3</accession>
<comment type="caution">
    <text evidence="1">The sequence shown here is derived from an EMBL/GenBank/DDBJ whole genome shotgun (WGS) entry which is preliminary data.</text>
</comment>
<proteinExistence type="predicted"/>
<gene>
    <name evidence="1" type="ORF">SCALOS_LOCUS102</name>
</gene>
<name>A0ACA9JTY3_9GLOM</name>
<reference evidence="1" key="1">
    <citation type="submission" date="2021-06" db="EMBL/GenBank/DDBJ databases">
        <authorList>
            <person name="Kallberg Y."/>
            <person name="Tangrot J."/>
            <person name="Rosling A."/>
        </authorList>
    </citation>
    <scope>NUCLEOTIDE SEQUENCE</scope>
    <source>
        <strain evidence="1">AU212A</strain>
    </source>
</reference>
<dbReference type="Proteomes" id="UP000789860">
    <property type="component" value="Unassembled WGS sequence"/>
</dbReference>
<dbReference type="EMBL" id="CAJVPM010000028">
    <property type="protein sequence ID" value="CAG8434623.1"/>
    <property type="molecule type" value="Genomic_DNA"/>
</dbReference>
<keyword evidence="2" id="KW-1185">Reference proteome</keyword>
<evidence type="ECO:0000313" key="1">
    <source>
        <dbReference type="EMBL" id="CAG8434623.1"/>
    </source>
</evidence>
<evidence type="ECO:0000313" key="2">
    <source>
        <dbReference type="Proteomes" id="UP000789860"/>
    </source>
</evidence>
<sequence length="74" mass="8726">MNKSSLSTQISKNKKYTFLTISTSTSRTLNFLQVNNIFEDYNDFEQTSETSFLFNNNSANIIEIKEYNTKYKIY</sequence>
<protein>
    <submittedName>
        <fullName evidence="1">6608_t:CDS:1</fullName>
    </submittedName>
</protein>